<sequence>MIRYVNAARLRAGGSLLLLAALGAGAPAWEPTTHVYLAEIAIDEMLHSHDNKLTIYATDYLEGHILRDTKTGTRIVIGRYEADPRYLKALQTHRAAYIAGTCGPDAFPDILTGQEMIHPAGKVTPGQERHSHPGDPADINRDLPSGPQGPGSNRWLEHLYDCTFGHAEGGSTAYNTDADRAFALGFLAHSAGDMYAHTFINHYTGAPFNFQSAQGPTGNAVRHIVLESYIFDKTPALIDQGDFGLNLGSGVDAFIYDNMIRGDRRSPWHSVGLLQGSALSKNLSTPAFFCALRDTLQGEVDAYNKKNALEKAAYDVTHPFFNLYIKAWIADIDSGLRALPDLSRVVAGDLFFRPRAGIDSSTVVVPEAEPALNDYVNQHLLSMSGFPDIVGQTRGTLQAIRDAVLDLLGLTALKEALDNLKIATLDATFKAFTGHTYTEIQKYLKNPATYIEQVMSSSQTNQDGGDLIHRTEVDAQLHLAGGFMDYEQFPAAYNTVTMIKLSLLSETGMRQLLNDLEGTEGQAYGVPANAMLGFVETLDGSNQWKANDRKMFLAKNPTFYRLLFMKQPGETPYSRLASLKADILTFRRGEQPEVSAPTADLQRVVVTIKLPRPAAEDTEVTLSYRAVTGNTDARLRLPFHTVVPKGADSHSLTCALPIVHEATQFRITAGCGNDVSADVSIAASTRVPPINATRELAIREVQRGRDPFAALPQAVRHTHFVRP</sequence>
<evidence type="ECO:0000313" key="4">
    <source>
        <dbReference type="Proteomes" id="UP000727962"/>
    </source>
</evidence>
<evidence type="ECO:0000256" key="1">
    <source>
        <dbReference type="SAM" id="MobiDB-lite"/>
    </source>
</evidence>
<keyword evidence="2" id="KW-0732">Signal</keyword>
<reference evidence="3" key="1">
    <citation type="submission" date="2020-07" db="EMBL/GenBank/DDBJ databases">
        <title>Huge and variable diversity of episymbiotic CPR bacteria and DPANN archaea in groundwater ecosystems.</title>
        <authorList>
            <person name="He C.Y."/>
            <person name="Keren R."/>
            <person name="Whittaker M."/>
            <person name="Farag I.F."/>
            <person name="Doudna J."/>
            <person name="Cate J.H.D."/>
            <person name="Banfield J.F."/>
        </authorList>
    </citation>
    <scope>NUCLEOTIDE SEQUENCE</scope>
    <source>
        <strain evidence="3">NC_groundwater_17_Pr7_B-0.1um_64_12</strain>
    </source>
</reference>
<accession>A0A931LZG4</accession>
<organism evidence="3 4">
    <name type="scientific">Fimbriimonas ginsengisoli</name>
    <dbReference type="NCBI Taxonomy" id="1005039"/>
    <lineage>
        <taxon>Bacteria</taxon>
        <taxon>Bacillati</taxon>
        <taxon>Armatimonadota</taxon>
        <taxon>Fimbriimonadia</taxon>
        <taxon>Fimbriimonadales</taxon>
        <taxon>Fimbriimonadaceae</taxon>
        <taxon>Fimbriimonas</taxon>
    </lineage>
</organism>
<evidence type="ECO:0000313" key="3">
    <source>
        <dbReference type="EMBL" id="MBI1756056.1"/>
    </source>
</evidence>
<comment type="caution">
    <text evidence="3">The sequence shown here is derived from an EMBL/GenBank/DDBJ whole genome shotgun (WGS) entry which is preliminary data.</text>
</comment>
<feature type="compositionally biased region" description="Basic and acidic residues" evidence="1">
    <location>
        <begin position="127"/>
        <end position="141"/>
    </location>
</feature>
<feature type="signal peptide" evidence="2">
    <location>
        <begin position="1"/>
        <end position="20"/>
    </location>
</feature>
<protein>
    <recommendedName>
        <fullName evidence="5">Phospholipase C/D domain-containing protein</fullName>
    </recommendedName>
</protein>
<dbReference type="EMBL" id="JACOSL010000021">
    <property type="protein sequence ID" value="MBI1756056.1"/>
    <property type="molecule type" value="Genomic_DNA"/>
</dbReference>
<dbReference type="AlphaFoldDB" id="A0A931LZG4"/>
<name>A0A931LZG4_FIMGI</name>
<proteinExistence type="predicted"/>
<feature type="region of interest" description="Disordered" evidence="1">
    <location>
        <begin position="120"/>
        <end position="150"/>
    </location>
</feature>
<evidence type="ECO:0008006" key="5">
    <source>
        <dbReference type="Google" id="ProtNLM"/>
    </source>
</evidence>
<evidence type="ECO:0000256" key="2">
    <source>
        <dbReference type="SAM" id="SignalP"/>
    </source>
</evidence>
<dbReference type="Proteomes" id="UP000727962">
    <property type="component" value="Unassembled WGS sequence"/>
</dbReference>
<gene>
    <name evidence="3" type="ORF">HYR64_03000</name>
</gene>
<feature type="chain" id="PRO_5037886640" description="Phospholipase C/D domain-containing protein" evidence="2">
    <location>
        <begin position="21"/>
        <end position="723"/>
    </location>
</feature>